<reference evidence="2 3" key="1">
    <citation type="journal article" date="2019" name="Nat. Ecol. Evol.">
        <title>Megaphylogeny resolves global patterns of mushroom evolution.</title>
        <authorList>
            <person name="Varga T."/>
            <person name="Krizsan K."/>
            <person name="Foldi C."/>
            <person name="Dima B."/>
            <person name="Sanchez-Garcia M."/>
            <person name="Sanchez-Ramirez S."/>
            <person name="Szollosi G.J."/>
            <person name="Szarkandi J.G."/>
            <person name="Papp V."/>
            <person name="Albert L."/>
            <person name="Andreopoulos W."/>
            <person name="Angelini C."/>
            <person name="Antonin V."/>
            <person name="Barry K.W."/>
            <person name="Bougher N.L."/>
            <person name="Buchanan P."/>
            <person name="Buyck B."/>
            <person name="Bense V."/>
            <person name="Catcheside P."/>
            <person name="Chovatia M."/>
            <person name="Cooper J."/>
            <person name="Damon W."/>
            <person name="Desjardin D."/>
            <person name="Finy P."/>
            <person name="Geml J."/>
            <person name="Haridas S."/>
            <person name="Hughes K."/>
            <person name="Justo A."/>
            <person name="Karasinski D."/>
            <person name="Kautmanova I."/>
            <person name="Kiss B."/>
            <person name="Kocsube S."/>
            <person name="Kotiranta H."/>
            <person name="LaButti K.M."/>
            <person name="Lechner B.E."/>
            <person name="Liimatainen K."/>
            <person name="Lipzen A."/>
            <person name="Lukacs Z."/>
            <person name="Mihaltcheva S."/>
            <person name="Morgado L.N."/>
            <person name="Niskanen T."/>
            <person name="Noordeloos M.E."/>
            <person name="Ohm R.A."/>
            <person name="Ortiz-Santana B."/>
            <person name="Ovrebo C."/>
            <person name="Racz N."/>
            <person name="Riley R."/>
            <person name="Savchenko A."/>
            <person name="Shiryaev A."/>
            <person name="Soop K."/>
            <person name="Spirin V."/>
            <person name="Szebenyi C."/>
            <person name="Tomsovsky M."/>
            <person name="Tulloss R.E."/>
            <person name="Uehling J."/>
            <person name="Grigoriev I.V."/>
            <person name="Vagvolgyi C."/>
            <person name="Papp T."/>
            <person name="Martin F.M."/>
            <person name="Miettinen O."/>
            <person name="Hibbett D.S."/>
            <person name="Nagy L.G."/>
        </authorList>
    </citation>
    <scope>NUCLEOTIDE SEQUENCE [LARGE SCALE GENOMIC DNA]</scope>
    <source>
        <strain evidence="2 3">CBS 962.96</strain>
    </source>
</reference>
<dbReference type="SUPFAM" id="SSF52833">
    <property type="entry name" value="Thioredoxin-like"/>
    <property type="match status" value="1"/>
</dbReference>
<dbReference type="InterPro" id="IPR036282">
    <property type="entry name" value="Glutathione-S-Trfase_C_sf"/>
</dbReference>
<dbReference type="Proteomes" id="UP000297245">
    <property type="component" value="Unassembled WGS sequence"/>
</dbReference>
<dbReference type="InterPro" id="IPR054416">
    <property type="entry name" value="GST_UstS-like_C"/>
</dbReference>
<protein>
    <recommendedName>
        <fullName evidence="1">GST N-terminal domain-containing protein</fullName>
    </recommendedName>
</protein>
<keyword evidence="3" id="KW-1185">Reference proteome</keyword>
<dbReference type="PANTHER" id="PTHR43968:SF6">
    <property type="entry name" value="GLUTATHIONE S-TRANSFERASE OMEGA"/>
    <property type="match status" value="1"/>
</dbReference>
<feature type="domain" description="GST N-terminal" evidence="1">
    <location>
        <begin position="10"/>
        <end position="102"/>
    </location>
</feature>
<dbReference type="PROSITE" id="PS50404">
    <property type="entry name" value="GST_NTER"/>
    <property type="match status" value="1"/>
</dbReference>
<dbReference type="Pfam" id="PF13409">
    <property type="entry name" value="GST_N_2"/>
    <property type="match status" value="1"/>
</dbReference>
<dbReference type="GO" id="GO:0005737">
    <property type="term" value="C:cytoplasm"/>
    <property type="evidence" value="ECO:0007669"/>
    <property type="project" value="TreeGrafter"/>
</dbReference>
<evidence type="ECO:0000313" key="3">
    <source>
        <dbReference type="Proteomes" id="UP000297245"/>
    </source>
</evidence>
<evidence type="ECO:0000259" key="1">
    <source>
        <dbReference type="PROSITE" id="PS50404"/>
    </source>
</evidence>
<dbReference type="InterPro" id="IPR050983">
    <property type="entry name" value="GST_Omega/HSP26"/>
</dbReference>
<sequence>MTDADIIVLYDIPSKVGPWSPNTWKTRYSLNYKRLPFKTVWIEYPDIEPTLKAAGIISNTKPKPDGSPTWTVPAIWDPKTQTGLTESFFIAEYLDATYPDLPRLIPQGTRTLQKAWVQAFWGKLQADTQFVCPKTTWELNEPSDRYYREMILKWNGMSMEELYPKGEKRETEWKKLEMEFGEINKWFAEGSDGGPFVMGDQVSFADFALAGSILWFRVVFGKDSNEWRDITSWHDGRWGRLIAELEKYE</sequence>
<dbReference type="OrthoDB" id="4951845at2759"/>
<dbReference type="AlphaFoldDB" id="A0A4S8LV91"/>
<dbReference type="Pfam" id="PF22041">
    <property type="entry name" value="GST_C_7"/>
    <property type="match status" value="1"/>
</dbReference>
<name>A0A4S8LV91_DENBC</name>
<organism evidence="2 3">
    <name type="scientific">Dendrothele bispora (strain CBS 962.96)</name>
    <dbReference type="NCBI Taxonomy" id="1314807"/>
    <lineage>
        <taxon>Eukaryota</taxon>
        <taxon>Fungi</taxon>
        <taxon>Dikarya</taxon>
        <taxon>Basidiomycota</taxon>
        <taxon>Agaricomycotina</taxon>
        <taxon>Agaricomycetes</taxon>
        <taxon>Agaricomycetidae</taxon>
        <taxon>Agaricales</taxon>
        <taxon>Agaricales incertae sedis</taxon>
        <taxon>Dendrothele</taxon>
    </lineage>
</organism>
<dbReference type="SUPFAM" id="SSF47616">
    <property type="entry name" value="GST C-terminal domain-like"/>
    <property type="match status" value="1"/>
</dbReference>
<evidence type="ECO:0000313" key="2">
    <source>
        <dbReference type="EMBL" id="THU93556.1"/>
    </source>
</evidence>
<dbReference type="InterPro" id="IPR036249">
    <property type="entry name" value="Thioredoxin-like_sf"/>
</dbReference>
<dbReference type="PANTHER" id="PTHR43968">
    <property type="match status" value="1"/>
</dbReference>
<dbReference type="EMBL" id="ML179246">
    <property type="protein sequence ID" value="THU93556.1"/>
    <property type="molecule type" value="Genomic_DNA"/>
</dbReference>
<dbReference type="Gene3D" id="1.20.1050.10">
    <property type="match status" value="1"/>
</dbReference>
<dbReference type="InterPro" id="IPR004045">
    <property type="entry name" value="Glutathione_S-Trfase_N"/>
</dbReference>
<proteinExistence type="predicted"/>
<dbReference type="Gene3D" id="3.40.30.10">
    <property type="entry name" value="Glutaredoxin"/>
    <property type="match status" value="1"/>
</dbReference>
<gene>
    <name evidence="2" type="ORF">K435DRAFT_840204</name>
</gene>
<accession>A0A4S8LV91</accession>